<dbReference type="GO" id="GO:0009691">
    <property type="term" value="P:cytokinin biosynthetic process"/>
    <property type="evidence" value="ECO:0007669"/>
    <property type="project" value="InterPro"/>
</dbReference>
<dbReference type="Gene3D" id="3.40.50.450">
    <property type="match status" value="1"/>
</dbReference>
<dbReference type="Pfam" id="PF03641">
    <property type="entry name" value="Lysine_decarbox"/>
    <property type="match status" value="1"/>
</dbReference>
<dbReference type="GO" id="GO:0016787">
    <property type="term" value="F:hydrolase activity"/>
    <property type="evidence" value="ECO:0007669"/>
    <property type="project" value="InterPro"/>
</dbReference>
<name>A0A087BFV0_BIFLN</name>
<dbReference type="InterPro" id="IPR031100">
    <property type="entry name" value="LOG_fam"/>
</dbReference>
<dbReference type="Proteomes" id="UP000029024">
    <property type="component" value="Unassembled WGS sequence"/>
</dbReference>
<proteinExistence type="predicted"/>
<dbReference type="GO" id="GO:0005829">
    <property type="term" value="C:cytosol"/>
    <property type="evidence" value="ECO:0007669"/>
    <property type="project" value="TreeGrafter"/>
</dbReference>
<comment type="caution">
    <text evidence="2">The sequence shown here is derived from an EMBL/GenBank/DDBJ whole genome shotgun (WGS) entry which is preliminary data.</text>
</comment>
<dbReference type="PANTHER" id="PTHR43393:SF2">
    <property type="entry name" value="CYTOKININ RIBOSIDE 5'-MONOPHOSPHATE PHOSPHORIBOHYDROLASE"/>
    <property type="match status" value="1"/>
</dbReference>
<dbReference type="AlphaFoldDB" id="A0A087BFV0"/>
<dbReference type="EMBL" id="JGZA01000015">
    <property type="protein sequence ID" value="KFI69900.1"/>
    <property type="molecule type" value="Genomic_DNA"/>
</dbReference>
<dbReference type="SUPFAM" id="SSF102405">
    <property type="entry name" value="MCP/YpsA-like"/>
    <property type="match status" value="1"/>
</dbReference>
<dbReference type="RefSeq" id="WP_032683856.1">
    <property type="nucleotide sequence ID" value="NZ_JBMFCW010000001.1"/>
</dbReference>
<feature type="compositionally biased region" description="Low complexity" evidence="1">
    <location>
        <begin position="19"/>
        <end position="29"/>
    </location>
</feature>
<dbReference type="InterPro" id="IPR005269">
    <property type="entry name" value="LOG"/>
</dbReference>
<evidence type="ECO:0000313" key="3">
    <source>
        <dbReference type="Proteomes" id="UP000029024"/>
    </source>
</evidence>
<reference evidence="2 3" key="1">
    <citation type="submission" date="2014-03" db="EMBL/GenBank/DDBJ databases">
        <title>Genomics of Bifidobacteria.</title>
        <authorList>
            <person name="Ventura M."/>
            <person name="Milani C."/>
            <person name="Lugli G.A."/>
        </authorList>
    </citation>
    <scope>NUCLEOTIDE SEQUENCE [LARGE SCALE GENOMIC DNA]</scope>
    <source>
        <strain evidence="2 3">LMG 21814</strain>
    </source>
</reference>
<dbReference type="InterPro" id="IPR052341">
    <property type="entry name" value="LOG_family_nucleotidases"/>
</dbReference>
<dbReference type="NCBIfam" id="TIGR00730">
    <property type="entry name" value="Rossman fold protein, TIGR00730 family"/>
    <property type="match status" value="1"/>
</dbReference>
<gene>
    <name evidence="2" type="ORF">BLSS_0205</name>
</gene>
<evidence type="ECO:0000256" key="1">
    <source>
        <dbReference type="SAM" id="MobiDB-lite"/>
    </source>
</evidence>
<sequence length="313" mass="33658">MAKKQKKSKKNDGKKAAEAKNLAEAASKSTVVDDMEPLEATAANDAATLEAETATEAAATPVNPVDLEDVSPLGDTYHRGPVILRGQMIPSDNTTANLLKPDQDTDWLHMDPWRVLRIQSEFVDGFGALAELGPAVSIFGSARTQRTESIYKAARRMGSQIAKRNIAVITGGGPGIMEAANRGAALAGGKSVGLGIELPHEQGLNQWVNLGMSFRYFFVRKTMFVKYSSGVIVCPGGFGTLDEMFELLTLVQTHKVANIPVVLYGKEYWQGLFDWLNGPVAEHGMISAIDPKLVTVTDDADEAVEVAVSAIVR</sequence>
<feature type="region of interest" description="Disordered" evidence="1">
    <location>
        <begin position="1"/>
        <end position="43"/>
    </location>
</feature>
<accession>A0A087BFV0</accession>
<protein>
    <submittedName>
        <fullName evidence="2">Putative Rossmann fold nucleotide-binding protein</fullName>
    </submittedName>
</protein>
<organism evidence="2 3">
    <name type="scientific">Bifidobacterium longum subsp. suis</name>
    <dbReference type="NCBI Taxonomy" id="1695"/>
    <lineage>
        <taxon>Bacteria</taxon>
        <taxon>Bacillati</taxon>
        <taxon>Actinomycetota</taxon>
        <taxon>Actinomycetes</taxon>
        <taxon>Bifidobacteriales</taxon>
        <taxon>Bifidobacteriaceae</taxon>
        <taxon>Bifidobacterium</taxon>
    </lineage>
</organism>
<dbReference type="PANTHER" id="PTHR43393">
    <property type="entry name" value="CYTOKININ RIBOSIDE 5'-MONOPHOSPHATE PHOSPHORIBOHYDROLASE"/>
    <property type="match status" value="1"/>
</dbReference>
<evidence type="ECO:0000313" key="2">
    <source>
        <dbReference type="EMBL" id="KFI69900.1"/>
    </source>
</evidence>